<protein>
    <recommendedName>
        <fullName evidence="16 17">Protein E6</fullName>
    </recommendedName>
</protein>
<dbReference type="KEGG" id="vg:8223424"/>
<sequence>MENPFPNDLRSYCNYFGICLFDLRLQCIFCKSILDIVDLAKFHKKELRLVWRCKVAYACCSKCLYASARYENENHFQCAVKASTLHDLLGTPLHQIYMRCNHCLSGLDLQEKFDLVARDCYVILVRGYWRGPCRDCINREY</sequence>
<keyword evidence="13 16" id="KW-1035">Host cytoplasm</keyword>
<gene>
    <name evidence="16" type="primary">E6</name>
</gene>
<keyword evidence="5 16" id="KW-1090">Inhibition of host innate immune response by virus</keyword>
<evidence type="ECO:0000256" key="13">
    <source>
        <dbReference type="ARBA" id="ARBA00023200"/>
    </source>
</evidence>
<keyword evidence="3 16" id="KW-1048">Host nucleus</keyword>
<keyword evidence="2 16" id="KW-0244">Early protein</keyword>
<evidence type="ECO:0000313" key="18">
    <source>
        <dbReference type="EMBL" id="ACT76412.1"/>
    </source>
</evidence>
<dbReference type="GO" id="GO:0042025">
    <property type="term" value="C:host cell nucleus"/>
    <property type="evidence" value="ECO:0007669"/>
    <property type="project" value="UniProtKB-SubCell"/>
</dbReference>
<dbReference type="OrthoDB" id="27353at10239"/>
<evidence type="ECO:0000256" key="7">
    <source>
        <dbReference type="ARBA" id="ARBA00022771"/>
    </source>
</evidence>
<dbReference type="RefSeq" id="YP_003084346.1">
    <property type="nucleotide sequence ID" value="NC_013035.1"/>
</dbReference>
<keyword evidence="8 16" id="KW-0862">Zinc</keyword>
<dbReference type="GO" id="GO:0003677">
    <property type="term" value="F:DNA binding"/>
    <property type="evidence" value="ECO:0007669"/>
    <property type="project" value="UniProtKB-UniRule"/>
</dbReference>
<dbReference type="GO" id="GO:0008270">
    <property type="term" value="F:zinc ion binding"/>
    <property type="evidence" value="ECO:0007669"/>
    <property type="project" value="UniProtKB-KW"/>
</dbReference>
<feature type="zinc finger region" evidence="16">
    <location>
        <begin position="27"/>
        <end position="63"/>
    </location>
</feature>
<evidence type="ECO:0000256" key="1">
    <source>
        <dbReference type="ARBA" id="ARBA00006346"/>
    </source>
</evidence>
<dbReference type="GO" id="GO:0030430">
    <property type="term" value="C:host cell cytoplasm"/>
    <property type="evidence" value="ECO:0007669"/>
    <property type="project" value="UniProtKB-SubCell"/>
</dbReference>
<keyword evidence="10 16" id="KW-0238">DNA-binding</keyword>
<evidence type="ECO:0000313" key="19">
    <source>
        <dbReference type="Proteomes" id="UP000203499"/>
    </source>
</evidence>
<keyword evidence="11 16" id="KW-0010">Activator</keyword>
<keyword evidence="19" id="KW-1185">Reference proteome</keyword>
<keyword evidence="14 16" id="KW-0899">Viral immunoevasion</keyword>
<evidence type="ECO:0000256" key="16">
    <source>
        <dbReference type="HAMAP-Rule" id="MF_04006"/>
    </source>
</evidence>
<evidence type="ECO:0000256" key="12">
    <source>
        <dbReference type="ARBA" id="ARBA00023163"/>
    </source>
</evidence>
<dbReference type="HAMAP" id="MF_04006">
    <property type="entry name" value="HPV_E6"/>
    <property type="match status" value="1"/>
</dbReference>
<dbReference type="GO" id="GO:0039648">
    <property type="term" value="P:symbiont-mediated perturbation of host ubiquitin-like protein modification"/>
    <property type="evidence" value="ECO:0007669"/>
    <property type="project" value="UniProtKB-UniRule"/>
</dbReference>
<comment type="similarity">
    <text evidence="1 16 17">Belongs to the papillomaviridae E6 protein family.</text>
</comment>
<evidence type="ECO:0000256" key="4">
    <source>
        <dbReference type="ARBA" id="ARBA00022581"/>
    </source>
</evidence>
<proteinExistence type="inferred from homology"/>
<evidence type="ECO:0000256" key="15">
    <source>
        <dbReference type="ARBA" id="ARBA00023323"/>
    </source>
</evidence>
<organism evidence="18 19">
    <name type="scientific">Human papillomavirus 116</name>
    <dbReference type="NCBI Taxonomy" id="915428"/>
    <lineage>
        <taxon>Viruses</taxon>
        <taxon>Monodnaviria</taxon>
        <taxon>Shotokuvirae</taxon>
        <taxon>Cossaviricota</taxon>
        <taxon>Papovaviricetes</taxon>
        <taxon>Zurhausenvirales</taxon>
        <taxon>Papillomaviridae</taxon>
        <taxon>Firstpapillomavirinae</taxon>
        <taxon>Gammapapillomavirus</taxon>
        <taxon>Gammapapillomavirus 9</taxon>
    </lineage>
</organism>
<dbReference type="GO" id="GO:0052170">
    <property type="term" value="P:symbiont-mediated suppression of host innate immune response"/>
    <property type="evidence" value="ECO:0007669"/>
    <property type="project" value="UniProtKB-KW"/>
</dbReference>
<dbReference type="Proteomes" id="UP000203499">
    <property type="component" value="Segment"/>
</dbReference>
<dbReference type="SUPFAM" id="SSF161229">
    <property type="entry name" value="E6 C-terminal domain-like"/>
    <property type="match status" value="2"/>
</dbReference>
<comment type="caution">
    <text evidence="16">Lacks conserved residue(s) required for the propagation of feature annotation.</text>
</comment>
<evidence type="ECO:0000256" key="2">
    <source>
        <dbReference type="ARBA" id="ARBA00022518"/>
    </source>
</evidence>
<evidence type="ECO:0000256" key="5">
    <source>
        <dbReference type="ARBA" id="ARBA00022632"/>
    </source>
</evidence>
<dbReference type="GO" id="GO:0006355">
    <property type="term" value="P:regulation of DNA-templated transcription"/>
    <property type="evidence" value="ECO:0007669"/>
    <property type="project" value="UniProtKB-UniRule"/>
</dbReference>
<name>C7B7D2_9PAPI</name>
<evidence type="ECO:0000256" key="8">
    <source>
        <dbReference type="ARBA" id="ARBA00022833"/>
    </source>
</evidence>
<keyword evidence="12 16" id="KW-0804">Transcription</keyword>
<dbReference type="GO" id="GO:0039502">
    <property type="term" value="P:symbiont-mediated suppression of host type I interferon-mediated signaling pathway"/>
    <property type="evidence" value="ECO:0007669"/>
    <property type="project" value="UniProtKB-UniRule"/>
</dbReference>
<evidence type="ECO:0000256" key="6">
    <source>
        <dbReference type="ARBA" id="ARBA00022723"/>
    </source>
</evidence>
<evidence type="ECO:0000256" key="9">
    <source>
        <dbReference type="ARBA" id="ARBA00023015"/>
    </source>
</evidence>
<keyword evidence="7 16" id="KW-0863">Zinc-finger</keyword>
<dbReference type="Gene3D" id="3.30.240.40">
    <property type="entry name" value="E6 early regulatory protein"/>
    <property type="match status" value="2"/>
</dbReference>
<comment type="function">
    <text evidence="16">Plays a major role in the induction and maintenance of cellular transformation. E6 associates with host UBE3A/E6-AP ubiquitin-protein ligase and modulates its activity. Protects host keratinocytes from apoptosis by mediating the degradation of host BAK1. May also inhibit host immune response.</text>
</comment>
<comment type="subunit">
    <text evidence="16">Forms homodimers. Interacts with ubiquitin-protein ligase UBE3A/E6-AP; this interaction stimulates UBE3A ubiquitin activity. Interacts with host BAK1.</text>
</comment>
<dbReference type="GO" id="GO:0006351">
    <property type="term" value="P:DNA-templated transcription"/>
    <property type="evidence" value="ECO:0007669"/>
    <property type="project" value="UniProtKB-UniRule"/>
</dbReference>
<evidence type="ECO:0000256" key="3">
    <source>
        <dbReference type="ARBA" id="ARBA00022562"/>
    </source>
</evidence>
<keyword evidence="15 16" id="KW-1119">Modulation of host cell apoptosis by virus</keyword>
<evidence type="ECO:0000256" key="11">
    <source>
        <dbReference type="ARBA" id="ARBA00023159"/>
    </source>
</evidence>
<keyword evidence="6 16" id="KW-0479">Metal-binding</keyword>
<keyword evidence="9 16" id="KW-0805">Transcription regulation</keyword>
<evidence type="ECO:0000256" key="17">
    <source>
        <dbReference type="RuleBase" id="RU363123"/>
    </source>
</evidence>
<keyword evidence="4 16" id="KW-0945">Host-virus interaction</keyword>
<dbReference type="EMBL" id="FJ804072">
    <property type="protein sequence ID" value="ACT76412.1"/>
    <property type="molecule type" value="Genomic_DNA"/>
</dbReference>
<dbReference type="Pfam" id="PF00518">
    <property type="entry name" value="E6"/>
    <property type="match status" value="1"/>
</dbReference>
<dbReference type="InterPro" id="IPR001334">
    <property type="entry name" value="E6"/>
</dbReference>
<dbReference type="InterPro" id="IPR038575">
    <property type="entry name" value="E6_sf"/>
</dbReference>
<reference evidence="18 19" key="1">
    <citation type="journal article" date="2009" name="J. Gen. Virol.">
        <title>Identification of a novel human gammapapillomavirus species.</title>
        <authorList>
            <person name="Li L."/>
            <person name="Barry P."/>
            <person name="Yeh E."/>
            <person name="Glaser C."/>
            <person name="Schnurr D."/>
            <person name="Delwart E."/>
        </authorList>
    </citation>
    <scope>NUCLEOTIDE SEQUENCE [LARGE SCALE GENOMIC DNA]</scope>
    <source>
        <strain evidence="18 19">HPV116</strain>
    </source>
</reference>
<comment type="subcellular location">
    <subcellularLocation>
        <location evidence="16 17">Host cytoplasm</location>
    </subcellularLocation>
    <subcellularLocation>
        <location evidence="16 17">Host nucleus</location>
    </subcellularLocation>
</comment>
<accession>C7B7D2</accession>
<evidence type="ECO:0000256" key="10">
    <source>
        <dbReference type="ARBA" id="ARBA00023125"/>
    </source>
</evidence>
<evidence type="ECO:0000256" key="14">
    <source>
        <dbReference type="ARBA" id="ARBA00023280"/>
    </source>
</evidence>
<feature type="zinc finger region" evidence="16">
    <location>
        <begin position="100"/>
        <end position="136"/>
    </location>
</feature>
<dbReference type="GO" id="GO:0052150">
    <property type="term" value="P:symbiont-mediated perturbation of host apoptosis"/>
    <property type="evidence" value="ECO:0007669"/>
    <property type="project" value="UniProtKB-KW"/>
</dbReference>